<proteinExistence type="predicted"/>
<feature type="region of interest" description="Disordered" evidence="1">
    <location>
        <begin position="135"/>
        <end position="166"/>
    </location>
</feature>
<sequence>MNRPNRPPALHIDNRGNFEKPPLGMDIPELIVDPLPTPDISSARSEFENMSVEDWTNTPSQFPSYSGLPHSPKDTISRQPSEEILHDIISSTVPRGNVYIAGLPGSPKRSSPNHTVFIRRGEWSPYKGHVENLMPEALPSRPRSPNMKEPEEMYQPSIPPSSKKGRVLVTEDGQTFRESVHREFNIKQSRPNTASSSFEESSANEMSRLLDNPPDYLIVNKELYAYSPGANEYKRSGRVQSPAGSPTSTISTSSKDECFGAIRASSSRLSRPRSFRQGDDSSLYRLSYAADSTQSLAGVLAQADSPGQQREGRGLGLKIDTSGADYRASFTSYTDTIPRSPSSPMEGSSKSSPSVRRMYSSAGRIGSIETLQEDNESEVDDQPRNRDMNPSGAGSGYGSMAYTAEGAQSSTADEKKRKAFGRFWWDKVKSSLRSKRMRSGTPSPALSPSTGQTLSPLEYGYEKKYVQVPYMKPEDISNMSEDERKEFRRRSTLSIRSQTSLSGAGAEPKGISGYDSRSFQSRMSGRRSDYYPEQSIDGSEPSSRSNTLRRQYSTMSTKSTRLFE</sequence>
<evidence type="ECO:0000313" key="2">
    <source>
        <dbReference type="EMBL" id="WWD08751.1"/>
    </source>
</evidence>
<dbReference type="EMBL" id="CP144090">
    <property type="protein sequence ID" value="WWD08751.1"/>
    <property type="molecule type" value="Genomic_DNA"/>
</dbReference>
<reference evidence="2 3" key="1">
    <citation type="submission" date="2024-01" db="EMBL/GenBank/DDBJ databases">
        <title>Comparative genomics of Cryptococcus and Kwoniella reveals pathogenesis evolution and contrasting modes of karyotype evolution via chromosome fusion or intercentromeric recombination.</title>
        <authorList>
            <person name="Coelho M.A."/>
            <person name="David-Palma M."/>
            <person name="Shea T."/>
            <person name="Bowers K."/>
            <person name="McGinley-Smith S."/>
            <person name="Mohammad A.W."/>
            <person name="Gnirke A."/>
            <person name="Yurkov A.M."/>
            <person name="Nowrousian M."/>
            <person name="Sun S."/>
            <person name="Cuomo C.A."/>
            <person name="Heitman J."/>
        </authorList>
    </citation>
    <scope>NUCLEOTIDE SEQUENCE [LARGE SCALE GENOMIC DNA]</scope>
    <source>
        <strain evidence="2 3">PYCC6329</strain>
    </source>
</reference>
<keyword evidence="3" id="KW-1185">Reference proteome</keyword>
<evidence type="ECO:0000313" key="3">
    <source>
        <dbReference type="Proteomes" id="UP001358614"/>
    </source>
</evidence>
<feature type="compositionally biased region" description="Low complexity" evidence="1">
    <location>
        <begin position="338"/>
        <end position="354"/>
    </location>
</feature>
<name>A0AAX4KQP5_9TREE</name>
<feature type="region of interest" description="Disordered" evidence="1">
    <location>
        <begin position="299"/>
        <end position="415"/>
    </location>
</feature>
<feature type="compositionally biased region" description="Low complexity" evidence="1">
    <location>
        <begin position="195"/>
        <end position="205"/>
    </location>
</feature>
<accession>A0AAX4KQP5</accession>
<feature type="compositionally biased region" description="Polar residues" evidence="1">
    <location>
        <begin position="492"/>
        <end position="502"/>
    </location>
</feature>
<gene>
    <name evidence="2" type="ORF">V865_006864</name>
</gene>
<feature type="region of interest" description="Disordered" evidence="1">
    <location>
        <begin position="54"/>
        <end position="77"/>
    </location>
</feature>
<feature type="region of interest" description="Disordered" evidence="1">
    <location>
        <begin position="178"/>
        <end position="205"/>
    </location>
</feature>
<feature type="region of interest" description="Disordered" evidence="1">
    <location>
        <begin position="232"/>
        <end position="256"/>
    </location>
</feature>
<organism evidence="2 3">
    <name type="scientific">Kwoniella europaea PYCC6329</name>
    <dbReference type="NCBI Taxonomy" id="1423913"/>
    <lineage>
        <taxon>Eukaryota</taxon>
        <taxon>Fungi</taxon>
        <taxon>Dikarya</taxon>
        <taxon>Basidiomycota</taxon>
        <taxon>Agaricomycotina</taxon>
        <taxon>Tremellomycetes</taxon>
        <taxon>Tremellales</taxon>
        <taxon>Cryptococcaceae</taxon>
        <taxon>Kwoniella</taxon>
    </lineage>
</organism>
<dbReference type="AlphaFoldDB" id="A0AAX4KQP5"/>
<feature type="compositionally biased region" description="Polar residues" evidence="1">
    <location>
        <begin position="536"/>
        <end position="564"/>
    </location>
</feature>
<feature type="compositionally biased region" description="Polar residues" evidence="1">
    <location>
        <begin position="440"/>
        <end position="455"/>
    </location>
</feature>
<dbReference type="GeneID" id="91105665"/>
<feature type="compositionally biased region" description="Polar residues" evidence="1">
    <location>
        <begin position="238"/>
        <end position="253"/>
    </location>
</feature>
<evidence type="ECO:0000256" key="1">
    <source>
        <dbReference type="SAM" id="MobiDB-lite"/>
    </source>
</evidence>
<feature type="compositionally biased region" description="Polar residues" evidence="1">
    <location>
        <begin position="54"/>
        <end position="64"/>
    </location>
</feature>
<protein>
    <submittedName>
        <fullName evidence="2">Uncharacterized protein</fullName>
    </submittedName>
</protein>
<feature type="compositionally biased region" description="Acidic residues" evidence="1">
    <location>
        <begin position="371"/>
        <end position="380"/>
    </location>
</feature>
<dbReference type="KEGG" id="ker:91105665"/>
<feature type="region of interest" description="Disordered" evidence="1">
    <location>
        <begin position="470"/>
        <end position="564"/>
    </location>
</feature>
<dbReference type="RefSeq" id="XP_066086718.1">
    <property type="nucleotide sequence ID" value="XM_066230621.1"/>
</dbReference>
<feature type="region of interest" description="Disordered" evidence="1">
    <location>
        <begin position="1"/>
        <end position="25"/>
    </location>
</feature>
<feature type="region of interest" description="Disordered" evidence="1">
    <location>
        <begin position="434"/>
        <end position="455"/>
    </location>
</feature>
<dbReference type="Proteomes" id="UP001358614">
    <property type="component" value="Chromosome 2"/>
</dbReference>